<feature type="binding site" evidence="5">
    <location>
        <begin position="84"/>
        <end position="85"/>
    </location>
    <ligand>
        <name>substrate</name>
    </ligand>
</feature>
<comment type="pathway">
    <text evidence="5">tRNA modification; tRNA-queuosine biosynthesis.</text>
</comment>
<dbReference type="GO" id="GO:0005737">
    <property type="term" value="C:cytoplasm"/>
    <property type="evidence" value="ECO:0007669"/>
    <property type="project" value="UniProtKB-SubCell"/>
</dbReference>
<comment type="caution">
    <text evidence="6">The sequence shown here is derived from an EMBL/GenBank/DDBJ whole genome shotgun (WGS) entry which is preliminary data.</text>
</comment>
<evidence type="ECO:0000256" key="3">
    <source>
        <dbReference type="ARBA" id="ARBA00022857"/>
    </source>
</evidence>
<keyword evidence="3 5" id="KW-0521">NADP</keyword>
<dbReference type="InterPro" id="IPR043133">
    <property type="entry name" value="GTP-CH-I_C/QueF"/>
</dbReference>
<evidence type="ECO:0000256" key="1">
    <source>
        <dbReference type="ARBA" id="ARBA00022490"/>
    </source>
</evidence>
<keyword evidence="4 5" id="KW-0560">Oxidoreductase</keyword>
<gene>
    <name evidence="5" type="primary">queF</name>
    <name evidence="6" type="ORF">LNAT_P0042</name>
</gene>
<name>A0A292Y9P2_9BACT</name>
<dbReference type="GO" id="GO:0008616">
    <property type="term" value="P:tRNA queuosine(34) biosynthetic process"/>
    <property type="evidence" value="ECO:0007669"/>
    <property type="project" value="UniProtKB-UniRule"/>
</dbReference>
<dbReference type="OrthoDB" id="9789995at2"/>
<keyword evidence="1 5" id="KW-0963">Cytoplasm</keyword>
<dbReference type="InterPro" id="IPR050084">
    <property type="entry name" value="NADPH_dep_7-cyano-7-deazaG_red"/>
</dbReference>
<keyword evidence="7" id="KW-1185">Reference proteome</keyword>
<dbReference type="PIRSF" id="PIRSF027377">
    <property type="entry name" value="Nitrile_oxidored_QueF"/>
    <property type="match status" value="1"/>
</dbReference>
<organism evidence="6 7">
    <name type="scientific">Lebetimonas natsushimae</name>
    <dbReference type="NCBI Taxonomy" id="1936991"/>
    <lineage>
        <taxon>Bacteria</taxon>
        <taxon>Pseudomonadati</taxon>
        <taxon>Campylobacterota</taxon>
        <taxon>Epsilonproteobacteria</taxon>
        <taxon>Nautiliales</taxon>
        <taxon>Nautiliaceae</taxon>
        <taxon>Lebetimonas</taxon>
    </lineage>
</organism>
<evidence type="ECO:0000256" key="2">
    <source>
        <dbReference type="ARBA" id="ARBA00022785"/>
    </source>
</evidence>
<dbReference type="EC" id="1.7.1.13" evidence="5"/>
<evidence type="ECO:0000313" key="6">
    <source>
        <dbReference type="EMBL" id="GAX86747.1"/>
    </source>
</evidence>
<dbReference type="SUPFAM" id="SSF55620">
    <property type="entry name" value="Tetrahydrobiopterin biosynthesis enzymes-like"/>
    <property type="match status" value="1"/>
</dbReference>
<dbReference type="Proteomes" id="UP000217944">
    <property type="component" value="Unassembled WGS sequence"/>
</dbReference>
<sequence>MNELKYGEKEIIEFNPQNLEIWPNKNKKNYLIKITLPEFMCKCPRSGYPDFATVYLEYIPDEWVVELKALKLYINSFMNRYISHEDSANEIFDTLYNKLKPKYMKITMDFNPRGNVHTVIEIDSERIEKYENNGTKE</sequence>
<dbReference type="GO" id="GO:0033739">
    <property type="term" value="F:preQ1 synthase activity"/>
    <property type="evidence" value="ECO:0007669"/>
    <property type="project" value="UniProtKB-UniRule"/>
</dbReference>
<comment type="function">
    <text evidence="5">Catalyzes the NADPH-dependent reduction of 7-cyano-7-deazaguanine (preQ0) to 7-aminomethyl-7-deazaguanine (preQ1).</text>
</comment>
<accession>A0A292Y9P2</accession>
<dbReference type="Gene3D" id="3.30.1130.10">
    <property type="match status" value="1"/>
</dbReference>
<comment type="similarity">
    <text evidence="5">Belongs to the GTP cyclohydrolase I family. QueF type 1 subfamily.</text>
</comment>
<feature type="binding site" evidence="5">
    <location>
        <begin position="65"/>
        <end position="67"/>
    </location>
    <ligand>
        <name>substrate</name>
    </ligand>
</feature>
<dbReference type="Pfam" id="PF14489">
    <property type="entry name" value="QueF"/>
    <property type="match status" value="1"/>
</dbReference>
<reference evidence="6 7" key="1">
    <citation type="journal article" date="2017" name="Syst. Appl. Microbiol.">
        <title>Lebetimonas natsushimae sp. nov., a novel strictly anaerobic, moderately thermophilic chemoautotroph isolated from a deep-sea hydrothermal vent polychaete nest in the Mid-Okinawa Trough.</title>
        <authorList>
            <person name="Nagata R."/>
            <person name="Takaki Y."/>
            <person name="Tame A."/>
            <person name="Nunoura T."/>
            <person name="Muto H."/>
            <person name="Mino S."/>
            <person name="Sawayama S."/>
            <person name="Takai K."/>
            <person name="Nakagawa S."/>
        </authorList>
    </citation>
    <scope>NUCLEOTIDE SEQUENCE [LARGE SCALE GENOMIC DNA]</scope>
    <source>
        <strain evidence="6 7">HS1857</strain>
    </source>
</reference>
<dbReference type="InterPro" id="IPR029500">
    <property type="entry name" value="QueF"/>
</dbReference>
<dbReference type="AlphaFoldDB" id="A0A292Y9P2"/>
<comment type="subcellular location">
    <subcellularLocation>
        <location evidence="5">Cytoplasm</location>
    </subcellularLocation>
</comment>
<evidence type="ECO:0000313" key="7">
    <source>
        <dbReference type="Proteomes" id="UP000217944"/>
    </source>
</evidence>
<dbReference type="UniPathway" id="UPA00392"/>
<dbReference type="PANTHER" id="PTHR34354">
    <property type="entry name" value="NADPH-DEPENDENT 7-CYANO-7-DEAZAGUANINE REDUCTASE"/>
    <property type="match status" value="1"/>
</dbReference>
<dbReference type="RefSeq" id="WP_096257920.1">
    <property type="nucleotide sequence ID" value="NZ_BDME01000001.1"/>
</dbReference>
<comment type="catalytic activity">
    <reaction evidence="5">
        <text>7-aminomethyl-7-carbaguanine + 2 NADP(+) = 7-cyano-7-carbaguanine + 2 NADPH + 3 H(+)</text>
        <dbReference type="Rhea" id="RHEA:13409"/>
        <dbReference type="ChEBI" id="CHEBI:15378"/>
        <dbReference type="ChEBI" id="CHEBI:45075"/>
        <dbReference type="ChEBI" id="CHEBI:57783"/>
        <dbReference type="ChEBI" id="CHEBI:58349"/>
        <dbReference type="ChEBI" id="CHEBI:58703"/>
        <dbReference type="EC" id="1.7.1.13"/>
    </reaction>
</comment>
<proteinExistence type="inferred from homology"/>
<dbReference type="NCBIfam" id="TIGR03139">
    <property type="entry name" value="QueF-II"/>
    <property type="match status" value="1"/>
</dbReference>
<feature type="active site" description="Thioimide intermediate" evidence="5">
    <location>
        <position position="43"/>
    </location>
</feature>
<dbReference type="PANTHER" id="PTHR34354:SF1">
    <property type="entry name" value="NADPH-DEPENDENT 7-CYANO-7-DEAZAGUANINE REDUCTASE"/>
    <property type="match status" value="1"/>
</dbReference>
<feature type="active site" description="Proton donor" evidence="5">
    <location>
        <position position="50"/>
    </location>
</feature>
<dbReference type="EMBL" id="BDME01000001">
    <property type="protein sequence ID" value="GAX86747.1"/>
    <property type="molecule type" value="Genomic_DNA"/>
</dbReference>
<keyword evidence="2 5" id="KW-0671">Queuosine biosynthesis</keyword>
<dbReference type="HAMAP" id="MF_00818">
    <property type="entry name" value="QueF_type1"/>
    <property type="match status" value="1"/>
</dbReference>
<evidence type="ECO:0000256" key="4">
    <source>
        <dbReference type="ARBA" id="ARBA00023002"/>
    </source>
</evidence>
<evidence type="ECO:0000256" key="5">
    <source>
        <dbReference type="HAMAP-Rule" id="MF_00818"/>
    </source>
</evidence>
<dbReference type="InterPro" id="IPR016856">
    <property type="entry name" value="QueF_type1"/>
</dbReference>
<protein>
    <recommendedName>
        <fullName evidence="5">NADPH-dependent 7-cyano-7-deazaguanine reductase</fullName>
        <ecNumber evidence="5">1.7.1.13</ecNumber>
    </recommendedName>
    <alternativeName>
        <fullName evidence="5">7-cyano-7-carbaguanine reductase</fullName>
    </alternativeName>
    <alternativeName>
        <fullName evidence="5">NADPH-dependent nitrile oxidoreductase</fullName>
    </alternativeName>
    <alternativeName>
        <fullName evidence="5">PreQ(0) reductase</fullName>
    </alternativeName>
</protein>